<evidence type="ECO:0008006" key="3">
    <source>
        <dbReference type="Google" id="ProtNLM"/>
    </source>
</evidence>
<dbReference type="AlphaFoldDB" id="A0A0G1Q401"/>
<name>A0A0G1Q401_9BACT</name>
<proteinExistence type="predicted"/>
<gene>
    <name evidence="1" type="ORF">UX19_C0001G0022</name>
</gene>
<evidence type="ECO:0000313" key="1">
    <source>
        <dbReference type="EMBL" id="KKU12418.1"/>
    </source>
</evidence>
<evidence type="ECO:0000313" key="2">
    <source>
        <dbReference type="Proteomes" id="UP000034653"/>
    </source>
</evidence>
<organism evidence="1 2">
    <name type="scientific">Candidatus Woesebacteria bacterium GW2011_GWA1_45_8</name>
    <dbReference type="NCBI Taxonomy" id="1618559"/>
    <lineage>
        <taxon>Bacteria</taxon>
        <taxon>Candidatus Woeseibacteriota</taxon>
    </lineage>
</organism>
<protein>
    <recommendedName>
        <fullName evidence="3">Polymerase nucleotidyl transferase domain-containing protein</fullName>
    </recommendedName>
</protein>
<reference evidence="1 2" key="1">
    <citation type="journal article" date="2015" name="Nature">
        <title>rRNA introns, odd ribosomes, and small enigmatic genomes across a large radiation of phyla.</title>
        <authorList>
            <person name="Brown C.T."/>
            <person name="Hug L.A."/>
            <person name="Thomas B.C."/>
            <person name="Sharon I."/>
            <person name="Castelle C.J."/>
            <person name="Singh A."/>
            <person name="Wilkins M.J."/>
            <person name="Williams K.H."/>
            <person name="Banfield J.F."/>
        </authorList>
    </citation>
    <scope>NUCLEOTIDE SEQUENCE [LARGE SCALE GENOMIC DNA]</scope>
</reference>
<sequence>MASAGSRINHLPYKKASLPKAYWASLVYHDIFDYPLTKDELNKWKYGKNTKAIKGQKALKFGQFYSIAGHPSIERRRARQKASLRKIKIAENGAKVLGALPFVKMVGITGALAMQNAQASSDIDLIIICSSRTLWTTRLIATFILDILKVPRRRYGLKDQKDRLCLNMWLDEEDLSWDKKDRNVYTAHEICQIVPLVNKKRTYERLIWENGWVRGFWPNAPKAPKSKPKFQTSFSPIVVFEPLARKFQLWYMKGKITREVVSPTRAIFHPFDWGGVVLRKLEERSL</sequence>
<accession>A0A0G1Q401</accession>
<comment type="caution">
    <text evidence="1">The sequence shown here is derived from an EMBL/GenBank/DDBJ whole genome shotgun (WGS) entry which is preliminary data.</text>
</comment>
<dbReference type="EMBL" id="LCLG01000001">
    <property type="protein sequence ID" value="KKU12418.1"/>
    <property type="molecule type" value="Genomic_DNA"/>
</dbReference>
<dbReference type="Proteomes" id="UP000034653">
    <property type="component" value="Unassembled WGS sequence"/>
</dbReference>